<sequence length="231" mass="24096">MLGPLGLAIGWALNYRGVGDFFTFDLSSPYTGSGKSSSAEQFLATITGADGGFRYLLLPHYFIYAAMPVIIAAVLYLAFLLYRAAPWRAVIGAALTTIGAVYFVGVLGAWLSFPVVGSVSPDEIADLGPVVRALTTVQGVLLVSTGLSVLVFVGLIVLASALTRGGLLSRWSAIAVITGNALILAFAGTENWMTIGALVTATGFLPLTVRTLRGNPAISPRRVSDTTTPIA</sequence>
<evidence type="ECO:0000313" key="3">
    <source>
        <dbReference type="Proteomes" id="UP000734823"/>
    </source>
</evidence>
<protein>
    <submittedName>
        <fullName evidence="2">Uncharacterized protein</fullName>
    </submittedName>
</protein>
<dbReference type="EMBL" id="JABVED010000001">
    <property type="protein sequence ID" value="MBC6445897.1"/>
    <property type="molecule type" value="Genomic_DNA"/>
</dbReference>
<accession>A0ABR7L0L4</accession>
<dbReference type="Proteomes" id="UP000734823">
    <property type="component" value="Unassembled WGS sequence"/>
</dbReference>
<name>A0ABR7L0L4_9PSEU</name>
<reference evidence="2 3" key="1">
    <citation type="submission" date="2020-06" db="EMBL/GenBank/DDBJ databases">
        <title>Actinokineospora xiongansis sp. nov., isolated from soil of Baiyangdian.</title>
        <authorList>
            <person name="Zhang X."/>
        </authorList>
    </citation>
    <scope>NUCLEOTIDE SEQUENCE [LARGE SCALE GENOMIC DNA]</scope>
    <source>
        <strain evidence="2 3">HBU206404</strain>
    </source>
</reference>
<gene>
    <name evidence="2" type="ORF">GPZ80_01765</name>
</gene>
<feature type="transmembrane region" description="Helical" evidence="1">
    <location>
        <begin position="89"/>
        <end position="113"/>
    </location>
</feature>
<comment type="caution">
    <text evidence="2">The sequence shown here is derived from an EMBL/GenBank/DDBJ whole genome shotgun (WGS) entry which is preliminary data.</text>
</comment>
<feature type="transmembrane region" description="Helical" evidence="1">
    <location>
        <begin position="133"/>
        <end position="159"/>
    </location>
</feature>
<organism evidence="2 3">
    <name type="scientific">Actinokineospora xionganensis</name>
    <dbReference type="NCBI Taxonomy" id="2684470"/>
    <lineage>
        <taxon>Bacteria</taxon>
        <taxon>Bacillati</taxon>
        <taxon>Actinomycetota</taxon>
        <taxon>Actinomycetes</taxon>
        <taxon>Pseudonocardiales</taxon>
        <taxon>Pseudonocardiaceae</taxon>
        <taxon>Actinokineospora</taxon>
    </lineage>
</organism>
<keyword evidence="1" id="KW-0472">Membrane</keyword>
<keyword evidence="1" id="KW-0812">Transmembrane</keyword>
<evidence type="ECO:0000256" key="1">
    <source>
        <dbReference type="SAM" id="Phobius"/>
    </source>
</evidence>
<keyword evidence="3" id="KW-1185">Reference proteome</keyword>
<keyword evidence="1" id="KW-1133">Transmembrane helix</keyword>
<proteinExistence type="predicted"/>
<feature type="transmembrane region" description="Helical" evidence="1">
    <location>
        <begin position="195"/>
        <end position="212"/>
    </location>
</feature>
<dbReference type="RefSeq" id="WP_187217958.1">
    <property type="nucleotide sequence ID" value="NZ_JABVED010000001.1"/>
</dbReference>
<evidence type="ECO:0000313" key="2">
    <source>
        <dbReference type="EMBL" id="MBC6445897.1"/>
    </source>
</evidence>
<feature type="transmembrane region" description="Helical" evidence="1">
    <location>
        <begin position="171"/>
        <end position="189"/>
    </location>
</feature>
<feature type="transmembrane region" description="Helical" evidence="1">
    <location>
        <begin position="61"/>
        <end position="82"/>
    </location>
</feature>